<evidence type="ECO:0000256" key="4">
    <source>
        <dbReference type="HAMAP-Rule" id="MF_01632"/>
    </source>
</evidence>
<evidence type="ECO:0000256" key="1">
    <source>
        <dbReference type="ARBA" id="ARBA00022490"/>
    </source>
</evidence>
<dbReference type="GO" id="GO:0008813">
    <property type="term" value="F:chorismate lyase activity"/>
    <property type="evidence" value="ECO:0007669"/>
    <property type="project" value="UniProtKB-UniRule"/>
</dbReference>
<dbReference type="Proteomes" id="UP000005380">
    <property type="component" value="Chromosome"/>
</dbReference>
<feature type="binding site" evidence="4">
    <location>
        <position position="123"/>
    </location>
    <ligand>
        <name>substrate</name>
    </ligand>
</feature>
<dbReference type="AlphaFoldDB" id="W0DSY7"/>
<reference evidence="5 6" key="1">
    <citation type="submission" date="2013-12" db="EMBL/GenBank/DDBJ databases">
        <authorList>
            <consortium name="DOE Joint Genome Institute"/>
            <person name="Kappler U."/>
            <person name="Huntemann M."/>
            <person name="Han J."/>
            <person name="Chen A."/>
            <person name="Kyrpides N."/>
            <person name="Mavromatis K."/>
            <person name="Markowitz V."/>
            <person name="Palaniappan K."/>
            <person name="Ivanova N."/>
            <person name="Schaumberg A."/>
            <person name="Pati A."/>
            <person name="Liolios K."/>
            <person name="Nordberg H.P."/>
            <person name="Cantor M.N."/>
            <person name="Hua S.X."/>
            <person name="Woyke T."/>
        </authorList>
    </citation>
    <scope>NUCLEOTIDE SEQUENCE [LARGE SCALE GENOMIC DNA]</scope>
    <source>
        <strain evidence="6">AL2</strain>
    </source>
</reference>
<keyword evidence="1 4" id="KW-0963">Cytoplasm</keyword>
<dbReference type="RefSeq" id="WP_006459699.1">
    <property type="nucleotide sequence ID" value="NZ_CP007030.1"/>
</dbReference>
<keyword evidence="4 5" id="KW-0670">Pyruvate</keyword>
<dbReference type="HOGENOM" id="CLU_096824_2_0_6"/>
<dbReference type="SUPFAM" id="SSF64288">
    <property type="entry name" value="Chorismate lyase-like"/>
    <property type="match status" value="1"/>
</dbReference>
<evidence type="ECO:0000256" key="3">
    <source>
        <dbReference type="ARBA" id="ARBA00023239"/>
    </source>
</evidence>
<dbReference type="InterPro" id="IPR028978">
    <property type="entry name" value="Chorismate_lyase_/UTRA_dom_sf"/>
</dbReference>
<comment type="catalytic activity">
    <reaction evidence="4">
        <text>chorismate = 4-hydroxybenzoate + pyruvate</text>
        <dbReference type="Rhea" id="RHEA:16505"/>
        <dbReference type="ChEBI" id="CHEBI:15361"/>
        <dbReference type="ChEBI" id="CHEBI:17879"/>
        <dbReference type="ChEBI" id="CHEBI:29748"/>
        <dbReference type="EC" id="4.1.3.40"/>
    </reaction>
</comment>
<evidence type="ECO:0000313" key="5">
    <source>
        <dbReference type="EMBL" id="AHF00388.1"/>
    </source>
</evidence>
<dbReference type="HAMAP" id="MF_01632">
    <property type="entry name" value="UbiC"/>
    <property type="match status" value="1"/>
</dbReference>
<dbReference type="GO" id="GO:0006744">
    <property type="term" value="P:ubiquinone biosynthetic process"/>
    <property type="evidence" value="ECO:0007669"/>
    <property type="project" value="UniProtKB-UniRule"/>
</dbReference>
<comment type="subcellular location">
    <subcellularLocation>
        <location evidence="4">Cytoplasm</location>
    </subcellularLocation>
</comment>
<dbReference type="PANTHER" id="PTHR38683:SF1">
    <property type="entry name" value="CHORISMATE PYRUVATE-LYASE"/>
    <property type="match status" value="1"/>
</dbReference>
<sequence length="197" mass="22633">MPYTRLAQRLYAAEDLNRLTLQPQQQAWLLDRASLTAKLQARCTQLQVKPLFEGWGLTYPFEQPAVASGTASCRPASYAQRVWIREVMLCCGPTPWIFARSVTPGVAQGQPWAFLRQQGQQPLGQRLFQDASIQRDRFLFSRWHWPHITKMTDINSPAPPLLARHCIYHRHNAPLLLSELFLPAFWRSLGGFHSTHD</sequence>
<name>W0DSY7_9GAMM</name>
<dbReference type="FunCoup" id="W0DSY7">
    <property type="interactions" value="125"/>
</dbReference>
<dbReference type="InParanoid" id="W0DSY7"/>
<accession>W0DSY7</accession>
<feature type="binding site" evidence="4">
    <location>
        <position position="179"/>
    </location>
    <ligand>
        <name>substrate</name>
    </ligand>
</feature>
<comment type="pathway">
    <text evidence="4">Cofactor biosynthesis; ubiquinone biosynthesis.</text>
</comment>
<organism evidence="5 6">
    <name type="scientific">Thiomicrospira aerophila AL3</name>
    <dbReference type="NCBI Taxonomy" id="717772"/>
    <lineage>
        <taxon>Bacteria</taxon>
        <taxon>Pseudomonadati</taxon>
        <taxon>Pseudomonadota</taxon>
        <taxon>Gammaproteobacteria</taxon>
        <taxon>Thiotrichales</taxon>
        <taxon>Piscirickettsiaceae</taxon>
        <taxon>Thiomicrospira</taxon>
    </lineage>
</organism>
<dbReference type="InterPro" id="IPR007440">
    <property type="entry name" value="Chorismate--pyruvate_lyase"/>
</dbReference>
<protein>
    <recommendedName>
        <fullName evidence="4">Probable chorismate pyruvate-lyase</fullName>
        <shortName evidence="4">CL</shortName>
        <shortName evidence="4">CPL</shortName>
        <ecNumber evidence="4">4.1.3.40</ecNumber>
    </recommendedName>
</protein>
<dbReference type="GO" id="GO:0005829">
    <property type="term" value="C:cytosol"/>
    <property type="evidence" value="ECO:0007669"/>
    <property type="project" value="TreeGrafter"/>
</dbReference>
<keyword evidence="6" id="KW-1185">Reference proteome</keyword>
<evidence type="ECO:0000256" key="2">
    <source>
        <dbReference type="ARBA" id="ARBA00022688"/>
    </source>
</evidence>
<dbReference type="Pfam" id="PF04345">
    <property type="entry name" value="Chor_lyase"/>
    <property type="match status" value="1"/>
</dbReference>
<dbReference type="KEGG" id="tao:THIAE_00305"/>
<keyword evidence="3 4" id="KW-0456">Lyase</keyword>
<dbReference type="EMBL" id="CP007030">
    <property type="protein sequence ID" value="AHF00388.1"/>
    <property type="molecule type" value="Genomic_DNA"/>
</dbReference>
<comment type="similarity">
    <text evidence="4">Belongs to the UbiC family.</text>
</comment>
<dbReference type="OrthoDB" id="9789493at2"/>
<gene>
    <name evidence="4" type="primary">ubiC</name>
    <name evidence="5" type="ORF">THIAE_00305</name>
</gene>
<dbReference type="eggNOG" id="COG3161">
    <property type="taxonomic scope" value="Bacteria"/>
</dbReference>
<dbReference type="STRING" id="717772.THIAE_00305"/>
<dbReference type="UniPathway" id="UPA00232"/>
<comment type="caution">
    <text evidence="4">Lacks conserved residue(s) required for the propagation of feature annotation.</text>
</comment>
<dbReference type="PANTHER" id="PTHR38683">
    <property type="entry name" value="CHORISMATE PYRUVATE-LYASE"/>
    <property type="match status" value="1"/>
</dbReference>
<dbReference type="EC" id="4.1.3.40" evidence="4"/>
<dbReference type="Gene3D" id="3.40.1410.10">
    <property type="entry name" value="Chorismate lyase-like"/>
    <property type="match status" value="1"/>
</dbReference>
<dbReference type="GO" id="GO:0042866">
    <property type="term" value="P:pyruvate biosynthetic process"/>
    <property type="evidence" value="ECO:0007669"/>
    <property type="project" value="UniProtKB-UniRule"/>
</dbReference>
<evidence type="ECO:0000313" key="6">
    <source>
        <dbReference type="Proteomes" id="UP000005380"/>
    </source>
</evidence>
<feature type="binding site" evidence="4">
    <location>
        <position position="85"/>
    </location>
    <ligand>
        <name>substrate</name>
    </ligand>
</feature>
<proteinExistence type="inferred from homology"/>
<keyword evidence="2 4" id="KW-0831">Ubiquinone biosynthesis</keyword>
<comment type="function">
    <text evidence="4">Removes the pyruvyl group from chorismate, with concomitant aromatization of the ring, to provide 4-hydroxybenzoate (4HB) for the ubiquinone pathway.</text>
</comment>